<dbReference type="HOGENOM" id="CLU_783224_0_0_1"/>
<dbReference type="InParanoid" id="G7E9Z9"/>
<organism evidence="4 5">
    <name type="scientific">Mixia osmundae (strain CBS 9802 / IAM 14324 / JCM 22182 / KY 12970)</name>
    <dbReference type="NCBI Taxonomy" id="764103"/>
    <lineage>
        <taxon>Eukaryota</taxon>
        <taxon>Fungi</taxon>
        <taxon>Dikarya</taxon>
        <taxon>Basidiomycota</taxon>
        <taxon>Pucciniomycotina</taxon>
        <taxon>Mixiomycetes</taxon>
        <taxon>Mixiales</taxon>
        <taxon>Mixiaceae</taxon>
        <taxon>Mixia</taxon>
    </lineage>
</organism>
<evidence type="ECO:0000259" key="3">
    <source>
        <dbReference type="SMART" id="SM01042"/>
    </source>
</evidence>
<dbReference type="PANTHER" id="PTHR28136">
    <property type="entry name" value="NUCLEUS EXPORT PROTEIN BRR6"/>
    <property type="match status" value="1"/>
</dbReference>
<name>G7E9Z9_MIXOS</name>
<feature type="compositionally biased region" description="Basic and acidic residues" evidence="1">
    <location>
        <begin position="46"/>
        <end position="58"/>
    </location>
</feature>
<dbReference type="InterPro" id="IPR040202">
    <property type="entry name" value="Brl1/Brr6"/>
</dbReference>
<evidence type="ECO:0000256" key="2">
    <source>
        <dbReference type="SAM" id="Phobius"/>
    </source>
</evidence>
<feature type="transmembrane region" description="Helical" evidence="2">
    <location>
        <begin position="326"/>
        <end position="347"/>
    </location>
</feature>
<dbReference type="GO" id="GO:0031965">
    <property type="term" value="C:nuclear membrane"/>
    <property type="evidence" value="ECO:0007669"/>
    <property type="project" value="InterPro"/>
</dbReference>
<evidence type="ECO:0000313" key="5">
    <source>
        <dbReference type="Proteomes" id="UP000009131"/>
    </source>
</evidence>
<feature type="compositionally biased region" description="Basic and acidic residues" evidence="1">
    <location>
        <begin position="121"/>
        <end position="138"/>
    </location>
</feature>
<proteinExistence type="predicted"/>
<dbReference type="Proteomes" id="UP000009131">
    <property type="component" value="Unassembled WGS sequence"/>
</dbReference>
<feature type="compositionally biased region" description="Low complexity" evidence="1">
    <location>
        <begin position="153"/>
        <end position="165"/>
    </location>
</feature>
<feature type="region of interest" description="Disordered" evidence="1">
    <location>
        <begin position="115"/>
        <end position="184"/>
    </location>
</feature>
<dbReference type="GO" id="GO:0006998">
    <property type="term" value="P:nuclear envelope organization"/>
    <property type="evidence" value="ECO:0007669"/>
    <property type="project" value="InterPro"/>
</dbReference>
<feature type="domain" description="Brl1/Brr6" evidence="3">
    <location>
        <begin position="215"/>
        <end position="348"/>
    </location>
</feature>
<reference evidence="4 5" key="1">
    <citation type="journal article" date="2011" name="J. Gen. Appl. Microbiol.">
        <title>Draft genome sequencing of the enigmatic basidiomycete Mixia osmundae.</title>
        <authorList>
            <person name="Nishida H."/>
            <person name="Nagatsuka Y."/>
            <person name="Sugiyama J."/>
        </authorList>
    </citation>
    <scope>NUCLEOTIDE SEQUENCE [LARGE SCALE GENOMIC DNA]</scope>
    <source>
        <strain evidence="5">CBS 9802 / IAM 14324 / JCM 22182 / KY 12970</strain>
    </source>
</reference>
<reference evidence="4 5" key="2">
    <citation type="journal article" date="2012" name="Open Biol.">
        <title>Characteristics of nucleosomes and linker DNA regions on the genome of the basidiomycete Mixia osmundae revealed by mono- and dinucleosome mapping.</title>
        <authorList>
            <person name="Nishida H."/>
            <person name="Kondo S."/>
            <person name="Matsumoto T."/>
            <person name="Suzuki Y."/>
            <person name="Yoshikawa H."/>
            <person name="Taylor T.D."/>
            <person name="Sugiyama J."/>
        </authorList>
    </citation>
    <scope>NUCLEOTIDE SEQUENCE [LARGE SCALE GENOMIC DNA]</scope>
    <source>
        <strain evidence="5">CBS 9802 / IAM 14324 / JCM 22182 / KY 12970</strain>
    </source>
</reference>
<dbReference type="SMART" id="SM01042">
    <property type="entry name" value="Brr6_like_C_C"/>
    <property type="match status" value="1"/>
</dbReference>
<dbReference type="PANTHER" id="PTHR28136:SF1">
    <property type="entry name" value="NUCLEUS EXPORT PROTEIN BRL1"/>
    <property type="match status" value="1"/>
</dbReference>
<dbReference type="Pfam" id="PF10104">
    <property type="entry name" value="Brr6_like_C_C"/>
    <property type="match status" value="1"/>
</dbReference>
<protein>
    <recommendedName>
        <fullName evidence="3">Brl1/Brr6 domain-containing protein</fullName>
    </recommendedName>
</protein>
<dbReference type="eggNOG" id="KOG4503">
    <property type="taxonomic scope" value="Eukaryota"/>
</dbReference>
<keyword evidence="2" id="KW-0472">Membrane</keyword>
<dbReference type="EMBL" id="BABT02000220">
    <property type="protein sequence ID" value="GAA99468.1"/>
    <property type="molecule type" value="Genomic_DNA"/>
</dbReference>
<keyword evidence="2" id="KW-0812">Transmembrane</keyword>
<dbReference type="InterPro" id="IPR018767">
    <property type="entry name" value="Brl1/Brr6_dom"/>
</dbReference>
<keyword evidence="2" id="KW-1133">Transmembrane helix</keyword>
<evidence type="ECO:0000313" key="4">
    <source>
        <dbReference type="EMBL" id="GAA99468.1"/>
    </source>
</evidence>
<feature type="region of interest" description="Disordered" evidence="1">
    <location>
        <begin position="1"/>
        <end position="69"/>
    </location>
</feature>
<sequence>MVFPGPSRLHPTRRSTGDARSHVAPMDFEYQAPRRPLQPATQASADCREHSKRGHADDATDMDLDEPAPANGLQALWSRVTATPAAEFTENELADVSMHSASSANGPAQPIEVASQQVTCAKDEKPAHTQPMSERERACSAAEQPRSATAPDSLNAQSQQLALAQTRKRARRGKQAQVTRNAQQYHVHNHTYGAPAACDSDLSRSWWREEVPSVLLGYAQFAFNASLLGLALWLALGFVLTVRHDVSDRMTSYSTEILQEVEQCRQLYLANRCEPETRIPHMESTCQGWEHCMNRNPKIVGRARVAAETLGEVINSFVEVMSWRTMIFLVLLFATLLVCTNSVLSSYRVKLHEQYRNHRLDSMHYPRESERPQARLTND</sequence>
<evidence type="ECO:0000256" key="1">
    <source>
        <dbReference type="SAM" id="MobiDB-lite"/>
    </source>
</evidence>
<dbReference type="AlphaFoldDB" id="G7E9Z9"/>
<accession>G7E9Z9</accession>
<comment type="caution">
    <text evidence="4">The sequence shown here is derived from an EMBL/GenBank/DDBJ whole genome shotgun (WGS) entry which is preliminary data.</text>
</comment>
<dbReference type="OrthoDB" id="5961at2759"/>
<dbReference type="STRING" id="764103.G7E9Z9"/>
<dbReference type="GO" id="GO:0055088">
    <property type="term" value="P:lipid homeostasis"/>
    <property type="evidence" value="ECO:0007669"/>
    <property type="project" value="InterPro"/>
</dbReference>
<keyword evidence="5" id="KW-1185">Reference proteome</keyword>
<gene>
    <name evidence="4" type="primary">Mo06167</name>
    <name evidence="4" type="ORF">E5Q_06167</name>
</gene>
<feature type="transmembrane region" description="Helical" evidence="2">
    <location>
        <begin position="214"/>
        <end position="240"/>
    </location>
</feature>